<organism evidence="1 2">
    <name type="scientific">Lipomyces kononenkoae</name>
    <name type="common">Yeast</name>
    <dbReference type="NCBI Taxonomy" id="34357"/>
    <lineage>
        <taxon>Eukaryota</taxon>
        <taxon>Fungi</taxon>
        <taxon>Dikarya</taxon>
        <taxon>Ascomycota</taxon>
        <taxon>Saccharomycotina</taxon>
        <taxon>Lipomycetes</taxon>
        <taxon>Lipomycetales</taxon>
        <taxon>Lipomycetaceae</taxon>
        <taxon>Lipomyces</taxon>
    </lineage>
</organism>
<accession>A0ACC3SV95</accession>
<keyword evidence="1" id="KW-0378">Hydrolase</keyword>
<dbReference type="Proteomes" id="UP001433508">
    <property type="component" value="Unassembled WGS sequence"/>
</dbReference>
<evidence type="ECO:0000313" key="2">
    <source>
        <dbReference type="Proteomes" id="UP001433508"/>
    </source>
</evidence>
<name>A0ACC3SV95_LIPKO</name>
<reference evidence="2" key="1">
    <citation type="journal article" date="2024" name="Front. Bioeng. Biotechnol.">
        <title>Genome-scale model development and genomic sequencing of the oleaginous clade Lipomyces.</title>
        <authorList>
            <person name="Czajka J.J."/>
            <person name="Han Y."/>
            <person name="Kim J."/>
            <person name="Mondo S.J."/>
            <person name="Hofstad B.A."/>
            <person name="Robles A."/>
            <person name="Haridas S."/>
            <person name="Riley R."/>
            <person name="LaButti K."/>
            <person name="Pangilinan J."/>
            <person name="Andreopoulos W."/>
            <person name="Lipzen A."/>
            <person name="Yan J."/>
            <person name="Wang M."/>
            <person name="Ng V."/>
            <person name="Grigoriev I.V."/>
            <person name="Spatafora J.W."/>
            <person name="Magnuson J.K."/>
            <person name="Baker S.E."/>
            <person name="Pomraning K.R."/>
        </authorList>
    </citation>
    <scope>NUCLEOTIDE SEQUENCE [LARGE SCALE GENOMIC DNA]</scope>
    <source>
        <strain evidence="2">CBS 7786</strain>
    </source>
</reference>
<evidence type="ECO:0000313" key="1">
    <source>
        <dbReference type="EMBL" id="KAK9235547.1"/>
    </source>
</evidence>
<dbReference type="EMBL" id="MU971412">
    <property type="protein sequence ID" value="KAK9235547.1"/>
    <property type="molecule type" value="Genomic_DNA"/>
</dbReference>
<protein>
    <submittedName>
        <fullName evidence="1">Ubiquitin carboxyl-terminal hydrolase-domain-containing protein</fullName>
    </submittedName>
</protein>
<gene>
    <name evidence="1" type="ORF">V1525DRAFT_458464</name>
</gene>
<comment type="caution">
    <text evidence="1">The sequence shown here is derived from an EMBL/GenBank/DDBJ whole genome shotgun (WGS) entry which is preliminary data.</text>
</comment>
<keyword evidence="2" id="KW-1185">Reference proteome</keyword>
<sequence length="775" mass="86883">MLKLKRGRRRIDAKSVGLDYYKQNPSPTRSSELDVASAKVVRDKLAKDGFQVTVDDAKLVLRSRYASGQIDKAVELYKFYQEANEGILLDVQDAPLPSLYSVVSWPEATDSMTTASTATSFTLSSLSPSRAMDKIAPTMLPMLGAENLNYVTCYLDSLLFAMYARLESFEPILYKVYDDGPLRRLSTLIRMWVNMLRAGKLITTDVMDQLRIALDENGWTDAGLDHQQDASEAFVFITEKLAMPLLTLKMDIAHGGKPAADDDHKFVNERLLHVPILDGPPEVPVSLEACLEEYFSNSVVVRREIERHQSISIPSPTKVHVAHVESTEVESLQSRERSGTIDMRPEVLHRSLERDNETVKQASRARDIVSAFRNYSLNAPESAVSLASSTGEPSTTGIRPEPHRRRSSLRTPKNEISLPAWAFLKLLPFYADAPPQSSSTEHFALKRPVLPICLKRYSWSTTAKAVRNDRKVLIPEVIELPQFVADDHCEGDALYGNFRLVLEAAVCHRGNSVNSGHYISLVRDSVFRRRQELMKQQWDTSLSDGGYDDASSATSATLAGDNWLLFDDLASPRISSTTFRDAMAKEMPYMLFYRMMHIDEPIQLEPLISSESALSSRLDDKLSPSSTSTSMVSTRSVPTMLTGSSEEDGDDEDEEDEDNDDDKLDNGQVGNHLGDLSDKLSTEDGRQPRLGERTSSSSLSPRKLHKLWRERSVSSKWSSASVPEADNSTNNASEHHQHRRYHTIHRRHHKSKSKSKDGITGKNGEYEEEDRCVVV</sequence>
<proteinExistence type="predicted"/>